<keyword evidence="1" id="KW-0472">Membrane</keyword>
<protein>
    <submittedName>
        <fullName evidence="2">Putative ovule protein</fullName>
    </submittedName>
</protein>
<sequence length="97" mass="11416">MSMSLSLFKSLWKYACNICLVRVFSTNKLYSSLLIHFDLSMSWSFLSLYFKSMCDFFYLPYPLVRHTNVLKLLFFVLTVNIDTAFDALYISLFILPP</sequence>
<feature type="transmembrane region" description="Helical" evidence="1">
    <location>
        <begin position="70"/>
        <end position="95"/>
    </location>
</feature>
<dbReference type="AlphaFoldDB" id="A0A0V0IUX5"/>
<evidence type="ECO:0000256" key="1">
    <source>
        <dbReference type="SAM" id="Phobius"/>
    </source>
</evidence>
<keyword evidence="1" id="KW-0812">Transmembrane</keyword>
<feature type="transmembrane region" description="Helical" evidence="1">
    <location>
        <begin position="29"/>
        <end position="50"/>
    </location>
</feature>
<dbReference type="EMBL" id="GEDG01002063">
    <property type="protein sequence ID" value="JAP36327.1"/>
    <property type="molecule type" value="Transcribed_RNA"/>
</dbReference>
<keyword evidence="1" id="KW-1133">Transmembrane helix</keyword>
<accession>A0A0V0IUX5</accession>
<evidence type="ECO:0000313" key="2">
    <source>
        <dbReference type="EMBL" id="JAP36327.1"/>
    </source>
</evidence>
<organism evidence="2">
    <name type="scientific">Solanum chacoense</name>
    <name type="common">Chaco potato</name>
    <dbReference type="NCBI Taxonomy" id="4108"/>
    <lineage>
        <taxon>Eukaryota</taxon>
        <taxon>Viridiplantae</taxon>
        <taxon>Streptophyta</taxon>
        <taxon>Embryophyta</taxon>
        <taxon>Tracheophyta</taxon>
        <taxon>Spermatophyta</taxon>
        <taxon>Magnoliopsida</taxon>
        <taxon>eudicotyledons</taxon>
        <taxon>Gunneridae</taxon>
        <taxon>Pentapetalae</taxon>
        <taxon>asterids</taxon>
        <taxon>lamiids</taxon>
        <taxon>Solanales</taxon>
        <taxon>Solanaceae</taxon>
        <taxon>Solanoideae</taxon>
        <taxon>Solaneae</taxon>
        <taxon>Solanum</taxon>
    </lineage>
</organism>
<reference evidence="2" key="1">
    <citation type="submission" date="2015-12" db="EMBL/GenBank/DDBJ databases">
        <title>Gene expression during late stages of embryo sac development: a critical building block for successful pollen-pistil interactions.</title>
        <authorList>
            <person name="Liu Y."/>
            <person name="Joly V."/>
            <person name="Sabar M."/>
            <person name="Matton D.P."/>
        </authorList>
    </citation>
    <scope>NUCLEOTIDE SEQUENCE</scope>
</reference>
<proteinExistence type="predicted"/>
<name>A0A0V0IUX5_SOLCH</name>